<dbReference type="PANTHER" id="PTHR44051:SF8">
    <property type="entry name" value="GLUTATHIONE S-TRANSFERASE GSTA"/>
    <property type="match status" value="1"/>
</dbReference>
<dbReference type="InterPro" id="IPR004045">
    <property type="entry name" value="Glutathione_S-Trfase_N"/>
</dbReference>
<dbReference type="SUPFAM" id="SSF47616">
    <property type="entry name" value="GST C-terminal domain-like"/>
    <property type="match status" value="1"/>
</dbReference>
<dbReference type="PANTHER" id="PTHR44051">
    <property type="entry name" value="GLUTATHIONE S-TRANSFERASE-RELATED"/>
    <property type="match status" value="1"/>
</dbReference>
<dbReference type="Pfam" id="PF13409">
    <property type="entry name" value="GST_N_2"/>
    <property type="match status" value="1"/>
</dbReference>
<dbReference type="Gene3D" id="1.20.1050.10">
    <property type="match status" value="1"/>
</dbReference>
<proteinExistence type="predicted"/>
<dbReference type="InterPro" id="IPR040079">
    <property type="entry name" value="Glutathione_S-Trfase"/>
</dbReference>
<dbReference type="InterPro" id="IPR010987">
    <property type="entry name" value="Glutathione-S-Trfase_C-like"/>
</dbReference>
<name>A0A290WUN3_9BURK</name>
<dbReference type="CDD" id="cd03057">
    <property type="entry name" value="GST_N_Beta"/>
    <property type="match status" value="1"/>
</dbReference>
<evidence type="ECO:0000313" key="4">
    <source>
        <dbReference type="Proteomes" id="UP000218437"/>
    </source>
</evidence>
<evidence type="ECO:0000259" key="2">
    <source>
        <dbReference type="PROSITE" id="PS50405"/>
    </source>
</evidence>
<dbReference type="SUPFAM" id="SSF52833">
    <property type="entry name" value="Thioredoxin-like"/>
    <property type="match status" value="1"/>
</dbReference>
<dbReference type="GO" id="GO:0016740">
    <property type="term" value="F:transferase activity"/>
    <property type="evidence" value="ECO:0007669"/>
    <property type="project" value="UniProtKB-KW"/>
</dbReference>
<evidence type="ECO:0000313" key="3">
    <source>
        <dbReference type="EMBL" id="ATD60615.1"/>
    </source>
</evidence>
<reference evidence="3 4" key="1">
    <citation type="submission" date="2017-09" db="EMBL/GenBank/DDBJ databases">
        <title>Complete genome sequence of Janthinobacterium svalbardensis PAMC 27463.</title>
        <authorList>
            <person name="Cho Y.-J."/>
            <person name="Cho A."/>
            <person name="Kim O.-S."/>
            <person name="Lee J.-I."/>
        </authorList>
    </citation>
    <scope>NUCLEOTIDE SEQUENCE [LARGE SCALE GENOMIC DNA]</scope>
    <source>
        <strain evidence="3 4">PAMC 27463</strain>
    </source>
</reference>
<dbReference type="Pfam" id="PF13410">
    <property type="entry name" value="GST_C_2"/>
    <property type="match status" value="1"/>
</dbReference>
<feature type="domain" description="GST N-terminal" evidence="1">
    <location>
        <begin position="1"/>
        <end position="84"/>
    </location>
</feature>
<dbReference type="EMBL" id="CP023422">
    <property type="protein sequence ID" value="ATD60615.1"/>
    <property type="molecule type" value="Genomic_DNA"/>
</dbReference>
<protein>
    <submittedName>
        <fullName evidence="3">Glutathione S-transferase</fullName>
    </submittedName>
</protein>
<organism evidence="3 4">
    <name type="scientific">Janthinobacterium svalbardensis</name>
    <dbReference type="NCBI Taxonomy" id="368607"/>
    <lineage>
        <taxon>Bacteria</taxon>
        <taxon>Pseudomonadati</taxon>
        <taxon>Pseudomonadota</taxon>
        <taxon>Betaproteobacteria</taxon>
        <taxon>Burkholderiales</taxon>
        <taxon>Oxalobacteraceae</taxon>
        <taxon>Janthinobacterium</taxon>
    </lineage>
</organism>
<dbReference type="Proteomes" id="UP000218437">
    <property type="component" value="Chromosome"/>
</dbReference>
<feature type="domain" description="GST C-terminal" evidence="2">
    <location>
        <begin position="90"/>
        <end position="218"/>
    </location>
</feature>
<dbReference type="SFLD" id="SFLDS00019">
    <property type="entry name" value="Glutathione_Transferase_(cytos"/>
    <property type="match status" value="1"/>
</dbReference>
<dbReference type="Gene3D" id="3.40.30.10">
    <property type="entry name" value="Glutaredoxin"/>
    <property type="match status" value="1"/>
</dbReference>
<dbReference type="PROSITE" id="PS50404">
    <property type="entry name" value="GST_NTER"/>
    <property type="match status" value="1"/>
</dbReference>
<dbReference type="KEGG" id="jsv:CNX70_10845"/>
<dbReference type="PROSITE" id="PS50405">
    <property type="entry name" value="GST_CTER"/>
    <property type="match status" value="1"/>
</dbReference>
<gene>
    <name evidence="3" type="ORF">CNX70_10845</name>
</gene>
<dbReference type="AlphaFoldDB" id="A0A290WUN3"/>
<keyword evidence="4" id="KW-1185">Reference proteome</keyword>
<accession>A0A290WUN3</accession>
<dbReference type="InterPro" id="IPR036282">
    <property type="entry name" value="Glutathione-S-Trfase_C_sf"/>
</dbReference>
<sequence>METTLIYSVPFGCSFASIAALEWSGLPYRLARVEAREPASKQHPAFLAINPLSQTPALLTHAGAPLLESMAILLHLAARAPHKGLGFAQGTPAYDRLNSVLSFLHTTFHAAFMPAFQASRAAPDDTRAAIWREMAIEKVNKSLAHLERLLAGRAWLASETAPSIADAYLAATARWAEPLQLASLADYPHVARVLAALEQDSGIRFTHAIEDGLPATSQGGFLGHLALDQLALPAG</sequence>
<keyword evidence="3" id="KW-0808">Transferase</keyword>
<dbReference type="SFLD" id="SFLDG00358">
    <property type="entry name" value="Main_(cytGST)"/>
    <property type="match status" value="1"/>
</dbReference>
<evidence type="ECO:0000259" key="1">
    <source>
        <dbReference type="PROSITE" id="PS50404"/>
    </source>
</evidence>
<dbReference type="RefSeq" id="WP_096234697.1">
    <property type="nucleotide sequence ID" value="NZ_CP023422.1"/>
</dbReference>
<dbReference type="InterPro" id="IPR036249">
    <property type="entry name" value="Thioredoxin-like_sf"/>
</dbReference>